<sequence length="337" mass="39156">MGRKQRLKKLFNSRINNNNNNTNNTNNANTNNKNYFNNNDSIVTNANNGIVGLKNLGNTCYMNASLQCLRNIKSFREHIFDENKNNLNGNNNKLIKSYYKFVHNIWEPAMNKTVMSPADIKNEFGKYKRNFSGFGQQDAQEFIIYLLDAIHENTKNENKQSIISELFVGKYKSTVVCGNCEHSSITYEDFMFLSLPVTENLEKSLSMFSAHDDLDNNNKYKCEKCKHESIATKMMQIHKMPNVLIVYLKRFNVHKKIDNYMDAPLTYINNNDGNTYELTGIVNHFGTKHGGHYTAYIRINDVWFDMNDSSYRALKDSSNIVTNNAYILFYEKQNEYQ</sequence>
<dbReference type="CDD" id="cd02674">
    <property type="entry name" value="Peptidase_C19R"/>
    <property type="match status" value="1"/>
</dbReference>
<dbReference type="InterPro" id="IPR018200">
    <property type="entry name" value="USP_CS"/>
</dbReference>
<dbReference type="GO" id="GO:0004843">
    <property type="term" value="F:cysteine-type deubiquitinase activity"/>
    <property type="evidence" value="ECO:0007669"/>
    <property type="project" value="InterPro"/>
</dbReference>
<dbReference type="PROSITE" id="PS50235">
    <property type="entry name" value="USP_3"/>
    <property type="match status" value="1"/>
</dbReference>
<dbReference type="InterPro" id="IPR038765">
    <property type="entry name" value="Papain-like_cys_pep_sf"/>
</dbReference>
<accession>A0A3G4ZN36</accession>
<dbReference type="SUPFAM" id="SSF54001">
    <property type="entry name" value="Cysteine proteinases"/>
    <property type="match status" value="1"/>
</dbReference>
<reference evidence="2" key="1">
    <citation type="submission" date="2018-10" db="EMBL/GenBank/DDBJ databases">
        <title>Hidden diversity of soil giant viruses.</title>
        <authorList>
            <person name="Schulz F."/>
            <person name="Alteio L."/>
            <person name="Goudeau D."/>
            <person name="Ryan E.M."/>
            <person name="Malmstrom R.R."/>
            <person name="Blanchard J."/>
            <person name="Woyke T."/>
        </authorList>
    </citation>
    <scope>NUCLEOTIDE SEQUENCE</scope>
    <source>
        <strain evidence="2">TEV1</strain>
    </source>
</reference>
<dbReference type="EMBL" id="MK071983">
    <property type="protein sequence ID" value="AYV76266.1"/>
    <property type="molecule type" value="Genomic_DNA"/>
</dbReference>
<dbReference type="GO" id="GO:0016579">
    <property type="term" value="P:protein deubiquitination"/>
    <property type="evidence" value="ECO:0007669"/>
    <property type="project" value="InterPro"/>
</dbReference>
<keyword evidence="2" id="KW-0378">Hydrolase</keyword>
<dbReference type="Gene3D" id="3.90.70.10">
    <property type="entry name" value="Cysteine proteinases"/>
    <property type="match status" value="1"/>
</dbReference>
<protein>
    <submittedName>
        <fullName evidence="2">Ubiquitin carboxyl-terminal hydrolase 2</fullName>
    </submittedName>
</protein>
<dbReference type="PROSITE" id="PS00973">
    <property type="entry name" value="USP_2"/>
    <property type="match status" value="1"/>
</dbReference>
<dbReference type="InterPro" id="IPR001394">
    <property type="entry name" value="Peptidase_C19_UCH"/>
</dbReference>
<name>A0A3G4ZN36_9VIRU</name>
<evidence type="ECO:0000313" key="2">
    <source>
        <dbReference type="EMBL" id="AYV76266.1"/>
    </source>
</evidence>
<dbReference type="InterPro" id="IPR028889">
    <property type="entry name" value="USP"/>
</dbReference>
<dbReference type="InterPro" id="IPR050185">
    <property type="entry name" value="Ub_carboxyl-term_hydrolase"/>
</dbReference>
<dbReference type="PROSITE" id="PS00972">
    <property type="entry name" value="USP_1"/>
    <property type="match status" value="1"/>
</dbReference>
<proteinExistence type="predicted"/>
<dbReference type="PANTHER" id="PTHR21646">
    <property type="entry name" value="UBIQUITIN CARBOXYL-TERMINAL HYDROLASE"/>
    <property type="match status" value="1"/>
</dbReference>
<organism evidence="2">
    <name type="scientific">Terrestrivirus sp</name>
    <dbReference type="NCBI Taxonomy" id="2487775"/>
    <lineage>
        <taxon>Viruses</taxon>
        <taxon>Varidnaviria</taxon>
        <taxon>Bamfordvirae</taxon>
        <taxon>Nucleocytoviricota</taxon>
        <taxon>Megaviricetes</taxon>
        <taxon>Imitervirales</taxon>
        <taxon>Mimiviridae</taxon>
        <taxon>Klosneuvirinae</taxon>
    </lineage>
</organism>
<dbReference type="Pfam" id="PF00443">
    <property type="entry name" value="UCH"/>
    <property type="match status" value="1"/>
</dbReference>
<gene>
    <name evidence="2" type="ORF">Terrestrivirus5_88</name>
</gene>
<feature type="domain" description="USP" evidence="1">
    <location>
        <begin position="51"/>
        <end position="333"/>
    </location>
</feature>
<evidence type="ECO:0000259" key="1">
    <source>
        <dbReference type="PROSITE" id="PS50235"/>
    </source>
</evidence>